<dbReference type="GO" id="GO:0009146">
    <property type="term" value="P:purine nucleoside triphosphate catabolic process"/>
    <property type="evidence" value="ECO:0007669"/>
    <property type="project" value="UniProtKB-UniRule"/>
</dbReference>
<evidence type="ECO:0000256" key="4">
    <source>
        <dbReference type="ARBA" id="ARBA00022801"/>
    </source>
</evidence>
<comment type="cofactor">
    <cofactor evidence="7">
        <name>Mg(2+)</name>
        <dbReference type="ChEBI" id="CHEBI:18420"/>
    </cofactor>
    <text evidence="7">Binds 1 Mg(2+) ion per subunit.</text>
</comment>
<dbReference type="STRING" id="156976.AK829_00165"/>
<dbReference type="AlphaFoldDB" id="A0A0K1R8W3"/>
<dbReference type="Proteomes" id="UP000060016">
    <property type="component" value="Chromosome"/>
</dbReference>
<evidence type="ECO:0000256" key="3">
    <source>
        <dbReference type="ARBA" id="ARBA00022741"/>
    </source>
</evidence>
<comment type="caution">
    <text evidence="7">Lacks conserved residue(s) required for the propagation of feature annotation.</text>
</comment>
<evidence type="ECO:0000256" key="1">
    <source>
        <dbReference type="ARBA" id="ARBA00008023"/>
    </source>
</evidence>
<dbReference type="InterPro" id="IPR029001">
    <property type="entry name" value="ITPase-like_fam"/>
</dbReference>
<dbReference type="SUPFAM" id="SSF52972">
    <property type="entry name" value="ITPase-like"/>
    <property type="match status" value="1"/>
</dbReference>
<evidence type="ECO:0000313" key="8">
    <source>
        <dbReference type="EMBL" id="AKV57854.1"/>
    </source>
</evidence>
<dbReference type="GO" id="GO:0005829">
    <property type="term" value="C:cytosol"/>
    <property type="evidence" value="ECO:0007669"/>
    <property type="project" value="TreeGrafter"/>
</dbReference>
<feature type="binding site" evidence="7">
    <location>
        <position position="72"/>
    </location>
    <ligand>
        <name>Mg(2+)</name>
        <dbReference type="ChEBI" id="CHEBI:18420"/>
    </ligand>
</feature>
<evidence type="ECO:0000256" key="2">
    <source>
        <dbReference type="ARBA" id="ARBA00022723"/>
    </source>
</evidence>
<feature type="binding site" evidence="7">
    <location>
        <begin position="185"/>
        <end position="188"/>
    </location>
    <ligand>
        <name>substrate</name>
    </ligand>
</feature>
<dbReference type="GO" id="GO:0035870">
    <property type="term" value="F:dITP diphosphatase activity"/>
    <property type="evidence" value="ECO:0007669"/>
    <property type="project" value="UniProtKB-UniRule"/>
</dbReference>
<gene>
    <name evidence="8" type="ORF">AK829_00165</name>
</gene>
<dbReference type="HAMAP" id="MF_01405">
    <property type="entry name" value="Non_canon_purine_NTPase"/>
    <property type="match status" value="1"/>
</dbReference>
<accession>A0A0K1R8W3</accession>
<keyword evidence="9" id="KW-1185">Reference proteome</keyword>
<evidence type="ECO:0000313" key="9">
    <source>
        <dbReference type="Proteomes" id="UP000060016"/>
    </source>
</evidence>
<dbReference type="PANTHER" id="PTHR11067">
    <property type="entry name" value="INOSINE TRIPHOSPHATE PYROPHOSPHATASE/HAM1 PROTEIN"/>
    <property type="match status" value="1"/>
</dbReference>
<dbReference type="GO" id="GO:0046872">
    <property type="term" value="F:metal ion binding"/>
    <property type="evidence" value="ECO:0007669"/>
    <property type="project" value="UniProtKB-KW"/>
</dbReference>
<keyword evidence="2 7" id="KW-0479">Metal-binding</keyword>
<feature type="binding site" evidence="7">
    <location>
        <begin position="7"/>
        <end position="12"/>
    </location>
    <ligand>
        <name>substrate</name>
    </ligand>
</feature>
<dbReference type="EMBL" id="CP012342">
    <property type="protein sequence ID" value="AKV57854.1"/>
    <property type="molecule type" value="Genomic_DNA"/>
</dbReference>
<proteinExistence type="inferred from homology"/>
<comment type="catalytic activity">
    <reaction evidence="7">
        <text>ITP + H2O = IMP + diphosphate + H(+)</text>
        <dbReference type="Rhea" id="RHEA:29399"/>
        <dbReference type="ChEBI" id="CHEBI:15377"/>
        <dbReference type="ChEBI" id="CHEBI:15378"/>
        <dbReference type="ChEBI" id="CHEBI:33019"/>
        <dbReference type="ChEBI" id="CHEBI:58053"/>
        <dbReference type="ChEBI" id="CHEBI:61402"/>
        <dbReference type="EC" id="3.6.1.66"/>
    </reaction>
</comment>
<dbReference type="Gene3D" id="3.90.950.10">
    <property type="match status" value="1"/>
</dbReference>
<dbReference type="InterPro" id="IPR020922">
    <property type="entry name" value="dITP/XTP_pyrophosphatase"/>
</dbReference>
<protein>
    <recommendedName>
        <fullName evidence="7">dITP/XTP pyrophosphatase</fullName>
        <ecNumber evidence="7">3.6.1.66</ecNumber>
    </recommendedName>
    <alternativeName>
        <fullName evidence="7">Non-canonical purine NTP pyrophosphatase</fullName>
    </alternativeName>
    <alternativeName>
        <fullName evidence="7">Non-standard purine NTP pyrophosphatase</fullName>
    </alternativeName>
    <alternativeName>
        <fullName evidence="7">Nucleoside-triphosphate diphosphatase</fullName>
    </alternativeName>
    <alternativeName>
        <fullName evidence="7">Nucleoside-triphosphate pyrophosphatase</fullName>
        <shortName evidence="7">NTPase</shortName>
    </alternativeName>
</protein>
<dbReference type="GO" id="GO:0036222">
    <property type="term" value="F:XTP diphosphatase activity"/>
    <property type="evidence" value="ECO:0007669"/>
    <property type="project" value="UniProtKB-UniRule"/>
</dbReference>
<comment type="function">
    <text evidence="7">Pyrophosphatase that catalyzes the hydrolysis of nucleoside triphosphates to their monophosphate derivatives, with a high preference for the non-canonical purine nucleotides XTP (xanthosine triphosphate), dITP (deoxyinosine triphosphate) and ITP. Seems to function as a house-cleaning enzyme that removes non-canonical purine nucleotides from the nucleotide pool, thus preventing their incorporation into DNA/RNA and avoiding chromosomal lesions.</text>
</comment>
<dbReference type="GO" id="GO:0000166">
    <property type="term" value="F:nucleotide binding"/>
    <property type="evidence" value="ECO:0007669"/>
    <property type="project" value="UniProtKB-KW"/>
</dbReference>
<dbReference type="CDD" id="cd00515">
    <property type="entry name" value="HAM1"/>
    <property type="match status" value="1"/>
</dbReference>
<sequence>MKLLVASGNAKKLRELDQVLQDLDIRGVELLSLADVTAYPEPRETGLTFAENALIKARAGARATGYACVADDSGLSVDALGGMPGVLSARWSGAHGDDEANNRLLLAQMEDIEQRAAAFVSCCALVVPGSGAGADAGAGVGAGAGAGAEAEAGAGAGAAEELREFTAEGRWEGQLLYTPRGENGFGYDPLFAPNDADGRSSAELTAEEKNARSHRGQALRLLAPHIAALL</sequence>
<evidence type="ECO:0000256" key="7">
    <source>
        <dbReference type="HAMAP-Rule" id="MF_01405"/>
    </source>
</evidence>
<reference evidence="8 9" key="1">
    <citation type="submission" date="2015-08" db="EMBL/GenBank/DDBJ databases">
        <authorList>
            <person name="Babu N.S."/>
            <person name="Beckwith C.J."/>
            <person name="Beseler K.G."/>
            <person name="Brison A."/>
            <person name="Carone J.V."/>
            <person name="Caskin T.P."/>
            <person name="Diamond M."/>
            <person name="Durham M.E."/>
            <person name="Foxe J.M."/>
            <person name="Go M."/>
            <person name="Henderson B.A."/>
            <person name="Jones I.B."/>
            <person name="McGettigan J.A."/>
            <person name="Micheletti S.J."/>
            <person name="Nasrallah M.E."/>
            <person name="Ortiz D."/>
            <person name="Piller C.R."/>
            <person name="Privatt S.R."/>
            <person name="Schneider S.L."/>
            <person name="Sharp S."/>
            <person name="Smith T.C."/>
            <person name="Stanton J.D."/>
            <person name="Ullery H.E."/>
            <person name="Wilson R.J."/>
            <person name="Serrano M.G."/>
            <person name="Buck G."/>
            <person name="Lee V."/>
            <person name="Wang Y."/>
            <person name="Carvalho R."/>
            <person name="Voegtly L."/>
            <person name="Shi R."/>
            <person name="Duckworth R."/>
            <person name="Johnson A."/>
            <person name="Loviza R."/>
            <person name="Walstead R."/>
            <person name="Shah Z."/>
            <person name="Kiflezghi M."/>
            <person name="Wade K."/>
            <person name="Ball S.L."/>
            <person name="Bradley K.W."/>
            <person name="Asai D.J."/>
            <person name="Bowman C.A."/>
            <person name="Russell D.A."/>
            <person name="Pope W.H."/>
            <person name="Jacobs-Sera D."/>
            <person name="Hendrix R.W."/>
            <person name="Hatfull G.F."/>
        </authorList>
    </citation>
    <scope>NUCLEOTIDE SEQUENCE [LARGE SCALE GENOMIC DNA]</scope>
    <source>
        <strain evidence="8 9">PUDD_83A45</strain>
    </source>
</reference>
<dbReference type="RefSeq" id="WP_052203218.1">
    <property type="nucleotide sequence ID" value="NZ_CP012342.1"/>
</dbReference>
<comment type="subunit">
    <text evidence="7">Homodimer.</text>
</comment>
<dbReference type="EC" id="3.6.1.66" evidence="7"/>
<keyword evidence="5 7" id="KW-0460">Magnesium</keyword>
<dbReference type="KEGG" id="crie:AK829_00165"/>
<feature type="binding site" evidence="7">
    <location>
        <begin position="214"/>
        <end position="215"/>
    </location>
    <ligand>
        <name>substrate</name>
    </ligand>
</feature>
<dbReference type="GO" id="GO:0017111">
    <property type="term" value="F:ribonucleoside triphosphate phosphatase activity"/>
    <property type="evidence" value="ECO:0007669"/>
    <property type="project" value="InterPro"/>
</dbReference>
<comment type="catalytic activity">
    <reaction evidence="7">
        <text>dITP + H2O = dIMP + diphosphate + H(+)</text>
        <dbReference type="Rhea" id="RHEA:28342"/>
        <dbReference type="ChEBI" id="CHEBI:15377"/>
        <dbReference type="ChEBI" id="CHEBI:15378"/>
        <dbReference type="ChEBI" id="CHEBI:33019"/>
        <dbReference type="ChEBI" id="CHEBI:61194"/>
        <dbReference type="ChEBI" id="CHEBI:61382"/>
        <dbReference type="EC" id="3.6.1.66"/>
    </reaction>
</comment>
<feature type="binding site" evidence="7">
    <location>
        <position position="209"/>
    </location>
    <ligand>
        <name>substrate</name>
    </ligand>
</feature>
<keyword evidence="3 7" id="KW-0547">Nucleotide-binding</keyword>
<organism evidence="8 9">
    <name type="scientific">Corynebacterium riegelii</name>
    <dbReference type="NCBI Taxonomy" id="156976"/>
    <lineage>
        <taxon>Bacteria</taxon>
        <taxon>Bacillati</taxon>
        <taxon>Actinomycetota</taxon>
        <taxon>Actinomycetes</taxon>
        <taxon>Mycobacteriales</taxon>
        <taxon>Corynebacteriaceae</taxon>
        <taxon>Corynebacterium</taxon>
    </lineage>
</organism>
<dbReference type="GO" id="GO:0009117">
    <property type="term" value="P:nucleotide metabolic process"/>
    <property type="evidence" value="ECO:0007669"/>
    <property type="project" value="UniProtKB-KW"/>
</dbReference>
<dbReference type="GO" id="GO:0036220">
    <property type="term" value="F:ITP diphosphatase activity"/>
    <property type="evidence" value="ECO:0007669"/>
    <property type="project" value="UniProtKB-UniRule"/>
</dbReference>
<evidence type="ECO:0000256" key="5">
    <source>
        <dbReference type="ARBA" id="ARBA00022842"/>
    </source>
</evidence>
<feature type="active site" description="Proton acceptor" evidence="7">
    <location>
        <position position="72"/>
    </location>
</feature>
<dbReference type="PANTHER" id="PTHR11067:SF9">
    <property type="entry name" value="INOSINE TRIPHOSPHATE PYROPHOSPHATASE"/>
    <property type="match status" value="1"/>
</dbReference>
<keyword evidence="4 7" id="KW-0378">Hydrolase</keyword>
<comment type="similarity">
    <text evidence="1 7">Belongs to the HAM1 NTPase family.</text>
</comment>
<keyword evidence="6 7" id="KW-0546">Nucleotide metabolism</keyword>
<dbReference type="InterPro" id="IPR002637">
    <property type="entry name" value="RdgB/HAM1"/>
</dbReference>
<name>A0A0K1R8W3_9CORY</name>
<evidence type="ECO:0000256" key="6">
    <source>
        <dbReference type="ARBA" id="ARBA00023080"/>
    </source>
</evidence>
<feature type="binding site" evidence="7">
    <location>
        <position position="73"/>
    </location>
    <ligand>
        <name>substrate</name>
    </ligand>
</feature>
<dbReference type="PATRIC" id="fig|156976.3.peg.31"/>
<comment type="catalytic activity">
    <reaction evidence="7">
        <text>XTP + H2O = XMP + diphosphate + H(+)</text>
        <dbReference type="Rhea" id="RHEA:28610"/>
        <dbReference type="ChEBI" id="CHEBI:15377"/>
        <dbReference type="ChEBI" id="CHEBI:15378"/>
        <dbReference type="ChEBI" id="CHEBI:33019"/>
        <dbReference type="ChEBI" id="CHEBI:57464"/>
        <dbReference type="ChEBI" id="CHEBI:61314"/>
        <dbReference type="EC" id="3.6.1.66"/>
    </reaction>
</comment>
<dbReference type="Pfam" id="PF01725">
    <property type="entry name" value="Ham1p_like"/>
    <property type="match status" value="1"/>
</dbReference>